<accession>A0ABW5Q096</accession>
<feature type="signal peptide" evidence="1">
    <location>
        <begin position="1"/>
        <end position="16"/>
    </location>
</feature>
<gene>
    <name evidence="2" type="ORF">ACFSUN_09075</name>
</gene>
<keyword evidence="3" id="KW-1185">Reference proteome</keyword>
<name>A0ABW5Q096_9BACI</name>
<dbReference type="Proteomes" id="UP001597451">
    <property type="component" value="Unassembled WGS sequence"/>
</dbReference>
<proteinExistence type="predicted"/>
<keyword evidence="1" id="KW-0732">Signal</keyword>
<dbReference type="RefSeq" id="WP_379561690.1">
    <property type="nucleotide sequence ID" value="NZ_JBHUMX010000030.1"/>
</dbReference>
<sequence length="61" mass="7051">MIALLAWLIVSLPRSIASLPTPFALLPRKTYNKIDILVWNGDRLASIMVNPDRYVYRFLSF</sequence>
<protein>
    <submittedName>
        <fullName evidence="2">Uncharacterized protein</fullName>
    </submittedName>
</protein>
<evidence type="ECO:0000313" key="3">
    <source>
        <dbReference type="Proteomes" id="UP001597451"/>
    </source>
</evidence>
<dbReference type="EMBL" id="JBHUMX010000030">
    <property type="protein sequence ID" value="MFD2628928.1"/>
    <property type="molecule type" value="Genomic_DNA"/>
</dbReference>
<organism evidence="2 3">
    <name type="scientific">Oceanobacillus kapialis</name>
    <dbReference type="NCBI Taxonomy" id="481353"/>
    <lineage>
        <taxon>Bacteria</taxon>
        <taxon>Bacillati</taxon>
        <taxon>Bacillota</taxon>
        <taxon>Bacilli</taxon>
        <taxon>Bacillales</taxon>
        <taxon>Bacillaceae</taxon>
        <taxon>Oceanobacillus</taxon>
    </lineage>
</organism>
<reference evidence="3" key="1">
    <citation type="journal article" date="2019" name="Int. J. Syst. Evol. Microbiol.">
        <title>The Global Catalogue of Microorganisms (GCM) 10K type strain sequencing project: providing services to taxonomists for standard genome sequencing and annotation.</title>
        <authorList>
            <consortium name="The Broad Institute Genomics Platform"/>
            <consortium name="The Broad Institute Genome Sequencing Center for Infectious Disease"/>
            <person name="Wu L."/>
            <person name="Ma J."/>
        </authorList>
    </citation>
    <scope>NUCLEOTIDE SEQUENCE [LARGE SCALE GENOMIC DNA]</scope>
    <source>
        <strain evidence="3">TISTR 1858</strain>
    </source>
</reference>
<evidence type="ECO:0000256" key="1">
    <source>
        <dbReference type="SAM" id="SignalP"/>
    </source>
</evidence>
<comment type="caution">
    <text evidence="2">The sequence shown here is derived from an EMBL/GenBank/DDBJ whole genome shotgun (WGS) entry which is preliminary data.</text>
</comment>
<evidence type="ECO:0000313" key="2">
    <source>
        <dbReference type="EMBL" id="MFD2628928.1"/>
    </source>
</evidence>
<feature type="chain" id="PRO_5047423584" evidence="1">
    <location>
        <begin position="17"/>
        <end position="61"/>
    </location>
</feature>